<feature type="domain" description="WRKY" evidence="8">
    <location>
        <begin position="114"/>
        <end position="177"/>
    </location>
</feature>
<evidence type="ECO:0000256" key="1">
    <source>
        <dbReference type="ARBA" id="ARBA00004123"/>
    </source>
</evidence>
<dbReference type="Gene3D" id="2.20.25.80">
    <property type="entry name" value="WRKY domain"/>
    <property type="match status" value="1"/>
</dbReference>
<name>A0A835REP3_VANPL</name>
<dbReference type="GO" id="GO:0042542">
    <property type="term" value="P:response to hydrogen peroxide"/>
    <property type="evidence" value="ECO:0007669"/>
    <property type="project" value="UniProtKB-ARBA"/>
</dbReference>
<gene>
    <name evidence="9" type="ORF">HPP92_008636</name>
</gene>
<dbReference type="PANTHER" id="PTHR32096:SF146">
    <property type="entry name" value="WRKY TRANSCRIPTION FACTOR 19-RELATED"/>
    <property type="match status" value="1"/>
</dbReference>
<comment type="similarity">
    <text evidence="6">Belongs to the WRKY group III family.</text>
</comment>
<keyword evidence="4" id="KW-0804">Transcription</keyword>
<dbReference type="SMART" id="SM00774">
    <property type="entry name" value="WRKY"/>
    <property type="match status" value="1"/>
</dbReference>
<feature type="region of interest" description="Disordered" evidence="7">
    <location>
        <begin position="187"/>
        <end position="207"/>
    </location>
</feature>
<accession>A0A835REP3</accession>
<sequence length="326" mass="35599">MDDVKLLVSVLSQGTELIREIEGQLGLPCSAETCKLLAGEAQSIFARAIAIANALEQAATPTANSSDSPLSNSDSPRCLRSDKAFKELERSEMCKKRKNLPRWCSQVSACSGSSMEGPVDDGYSWRKYGQKEILGAKFPRGYYRCTYRHSNGCLATKQVQRSEENPSFFDVNYRGIHTCTRALHRNAAPQPKEQNAQQKQTPLPKTQQQQLLDCFRSGLTVKTEGFGSDDGLQGSSSSFSFASTAAGVVENHFSRYNYSPTFVSTTTSTESNYFPVCGMGNYVVGTNHHGFDSEIAEIISAAASATNSPTVGMDFGFDTAFPFDFP</sequence>
<dbReference type="GO" id="GO:0003700">
    <property type="term" value="F:DNA-binding transcription factor activity"/>
    <property type="evidence" value="ECO:0007669"/>
    <property type="project" value="InterPro"/>
</dbReference>
<keyword evidence="10" id="KW-1185">Reference proteome</keyword>
<evidence type="ECO:0000256" key="2">
    <source>
        <dbReference type="ARBA" id="ARBA00023015"/>
    </source>
</evidence>
<dbReference type="Proteomes" id="UP000636800">
    <property type="component" value="Unassembled WGS sequence"/>
</dbReference>
<dbReference type="InterPro" id="IPR044810">
    <property type="entry name" value="WRKY_plant"/>
</dbReference>
<dbReference type="AlphaFoldDB" id="A0A835REP3"/>
<dbReference type="GO" id="GO:0000976">
    <property type="term" value="F:transcription cis-regulatory region binding"/>
    <property type="evidence" value="ECO:0007669"/>
    <property type="project" value="TreeGrafter"/>
</dbReference>
<dbReference type="SUPFAM" id="SSF118290">
    <property type="entry name" value="WRKY DNA-binding domain"/>
    <property type="match status" value="1"/>
</dbReference>
<evidence type="ECO:0000256" key="5">
    <source>
        <dbReference type="ARBA" id="ARBA00023242"/>
    </source>
</evidence>
<dbReference type="InterPro" id="IPR003657">
    <property type="entry name" value="WRKY_dom"/>
</dbReference>
<dbReference type="FunFam" id="2.20.25.80:FF:000009">
    <property type="entry name" value="WRKY transcription factor 53"/>
    <property type="match status" value="1"/>
</dbReference>
<dbReference type="GO" id="GO:0010150">
    <property type="term" value="P:leaf senescence"/>
    <property type="evidence" value="ECO:0007669"/>
    <property type="project" value="UniProtKB-ARBA"/>
</dbReference>
<dbReference type="GO" id="GO:0005634">
    <property type="term" value="C:nucleus"/>
    <property type="evidence" value="ECO:0007669"/>
    <property type="project" value="UniProtKB-SubCell"/>
</dbReference>
<organism evidence="9 10">
    <name type="scientific">Vanilla planifolia</name>
    <name type="common">Vanilla</name>
    <dbReference type="NCBI Taxonomy" id="51239"/>
    <lineage>
        <taxon>Eukaryota</taxon>
        <taxon>Viridiplantae</taxon>
        <taxon>Streptophyta</taxon>
        <taxon>Embryophyta</taxon>
        <taxon>Tracheophyta</taxon>
        <taxon>Spermatophyta</taxon>
        <taxon>Magnoliopsida</taxon>
        <taxon>Liliopsida</taxon>
        <taxon>Asparagales</taxon>
        <taxon>Orchidaceae</taxon>
        <taxon>Vanilloideae</taxon>
        <taxon>Vanilleae</taxon>
        <taxon>Vanilla</taxon>
    </lineage>
</organism>
<comment type="subcellular location">
    <subcellularLocation>
        <location evidence="1">Nucleus</location>
    </subcellularLocation>
</comment>
<evidence type="ECO:0000313" key="10">
    <source>
        <dbReference type="Proteomes" id="UP000636800"/>
    </source>
</evidence>
<evidence type="ECO:0000259" key="8">
    <source>
        <dbReference type="PROSITE" id="PS50811"/>
    </source>
</evidence>
<dbReference type="GO" id="GO:0010193">
    <property type="term" value="P:response to ozone"/>
    <property type="evidence" value="ECO:0007669"/>
    <property type="project" value="UniProtKB-ARBA"/>
</dbReference>
<dbReference type="PROSITE" id="PS50811">
    <property type="entry name" value="WRKY"/>
    <property type="match status" value="1"/>
</dbReference>
<dbReference type="InterPro" id="IPR036576">
    <property type="entry name" value="WRKY_dom_sf"/>
</dbReference>
<dbReference type="OrthoDB" id="409725at2759"/>
<keyword evidence="5" id="KW-0539">Nucleus</keyword>
<protein>
    <recommendedName>
        <fullName evidence="8">WRKY domain-containing protein</fullName>
    </recommendedName>
</protein>
<evidence type="ECO:0000256" key="3">
    <source>
        <dbReference type="ARBA" id="ARBA00023125"/>
    </source>
</evidence>
<evidence type="ECO:0000256" key="4">
    <source>
        <dbReference type="ARBA" id="ARBA00023163"/>
    </source>
</evidence>
<dbReference type="GO" id="GO:0009751">
    <property type="term" value="P:response to salicylic acid"/>
    <property type="evidence" value="ECO:0007669"/>
    <property type="project" value="UniProtKB-ARBA"/>
</dbReference>
<keyword evidence="3" id="KW-0238">DNA-binding</keyword>
<feature type="compositionally biased region" description="Low complexity" evidence="7">
    <location>
        <begin position="197"/>
        <end position="207"/>
    </location>
</feature>
<evidence type="ECO:0000313" key="9">
    <source>
        <dbReference type="EMBL" id="KAG0484557.1"/>
    </source>
</evidence>
<dbReference type="EMBL" id="JADCNL010000004">
    <property type="protein sequence ID" value="KAG0484557.1"/>
    <property type="molecule type" value="Genomic_DNA"/>
</dbReference>
<dbReference type="Pfam" id="PF03106">
    <property type="entry name" value="WRKY"/>
    <property type="match status" value="1"/>
</dbReference>
<dbReference type="PANTHER" id="PTHR32096">
    <property type="entry name" value="WRKY TRANSCRIPTION FACTOR 30-RELATED-RELATED"/>
    <property type="match status" value="1"/>
</dbReference>
<keyword evidence="2" id="KW-0805">Transcription regulation</keyword>
<evidence type="ECO:0000256" key="7">
    <source>
        <dbReference type="SAM" id="MobiDB-lite"/>
    </source>
</evidence>
<comment type="caution">
    <text evidence="9">The sequence shown here is derived from an EMBL/GenBank/DDBJ whole genome shotgun (WGS) entry which is preliminary data.</text>
</comment>
<reference evidence="9 10" key="1">
    <citation type="journal article" date="2020" name="Nat. Food">
        <title>A phased Vanilla planifolia genome enables genetic improvement of flavour and production.</title>
        <authorList>
            <person name="Hasing T."/>
            <person name="Tang H."/>
            <person name="Brym M."/>
            <person name="Khazi F."/>
            <person name="Huang T."/>
            <person name="Chambers A.H."/>
        </authorList>
    </citation>
    <scope>NUCLEOTIDE SEQUENCE [LARGE SCALE GENOMIC DNA]</scope>
    <source>
        <tissue evidence="9">Leaf</tissue>
    </source>
</reference>
<evidence type="ECO:0000256" key="6">
    <source>
        <dbReference type="ARBA" id="ARBA00060850"/>
    </source>
</evidence>
<proteinExistence type="inferred from homology"/>